<evidence type="ECO:0000313" key="2">
    <source>
        <dbReference type="Proteomes" id="UP000601171"/>
    </source>
</evidence>
<dbReference type="PROSITE" id="PS51257">
    <property type="entry name" value="PROKAR_LIPOPROTEIN"/>
    <property type="match status" value="1"/>
</dbReference>
<comment type="caution">
    <text evidence="1">The sequence shown here is derived from an EMBL/GenBank/DDBJ whole genome shotgun (WGS) entry which is preliminary data.</text>
</comment>
<protein>
    <submittedName>
        <fullName evidence="1">Uncharacterized protein</fullName>
    </submittedName>
</protein>
<dbReference type="EMBL" id="JACRTG010000004">
    <property type="protein sequence ID" value="MBC8586876.1"/>
    <property type="molecule type" value="Genomic_DNA"/>
</dbReference>
<gene>
    <name evidence="1" type="ORF">H8707_01300</name>
</gene>
<evidence type="ECO:0000313" key="1">
    <source>
        <dbReference type="EMBL" id="MBC8586876.1"/>
    </source>
</evidence>
<name>A0A926IIZ8_9FIRM</name>
<accession>A0A926IIZ8</accession>
<dbReference type="AlphaFoldDB" id="A0A926IIZ8"/>
<dbReference type="RefSeq" id="WP_262428346.1">
    <property type="nucleotide sequence ID" value="NZ_JACRTG010000004.1"/>
</dbReference>
<sequence length="313" mass="35347">MKKSIIIFMAIIISLTGCKSQGATNEPPEVSINIGGKQIQYAVEKNKWNGSVYDKEDIFKTILKKGIDIPSIEIGETTEIEFKNNPPEQLEIYDILLDDTGSQIYGDEMIINIPVELKDGKASFEINTHMASYLSSLYVEDKKDIRGFKMIASWGDNECEYGFIIKTGKEIDRSEISEEERKRIDLYVDVMEAAFLEENGGDSFLAVNLDTLEGLSDTAKEAVLERLKSLSANVYDIEDVKDDSAKFEMDDQKELIKSKDGTLLWIELEEYKDNKATITGVSWFGNLGAVFPKYEASFKNDKWELELISMAIS</sequence>
<keyword evidence="2" id="KW-1185">Reference proteome</keyword>
<reference evidence="1" key="1">
    <citation type="submission" date="2020-08" db="EMBL/GenBank/DDBJ databases">
        <title>Genome public.</title>
        <authorList>
            <person name="Liu C."/>
            <person name="Sun Q."/>
        </authorList>
    </citation>
    <scope>NUCLEOTIDE SEQUENCE</scope>
    <source>
        <strain evidence="1">BX21</strain>
    </source>
</reference>
<organism evidence="1 2">
    <name type="scientific">Paratissierella segnis</name>
    <dbReference type="NCBI Taxonomy" id="2763679"/>
    <lineage>
        <taxon>Bacteria</taxon>
        <taxon>Bacillati</taxon>
        <taxon>Bacillota</taxon>
        <taxon>Tissierellia</taxon>
        <taxon>Tissierellales</taxon>
        <taxon>Tissierellaceae</taxon>
        <taxon>Paratissierella</taxon>
    </lineage>
</organism>
<proteinExistence type="predicted"/>
<dbReference type="Proteomes" id="UP000601171">
    <property type="component" value="Unassembled WGS sequence"/>
</dbReference>